<proteinExistence type="predicted"/>
<sequence>MVKKVLIISNNALSFSANNGRTLNSFFADYDGEKLAQLFFNAERPQSKVVKRFFNVRAFEQLRQLFSKEHEAGSDVSSSVSSVVTTAHGLVSSSVKVRFVSFLNTYLESLKLYLRDLGYRCGLQKNKRLMAWVENFSPECIFFVAGNCKFAIDYALFLSARLNIPLFTYITDDYVLSNCPVGPFGKAYHHGLHKRYAELLQSSRQVFFIGDSMRSAFESAYGSGGETLINCNLISQPVPAGREFVTPGQVRVVFAGGLHLGRDSSIISFARLMSGVCGQLGLSYSIDLYSGQSFSSAMLSRFEASGISYRGSASWDDLQVEFKKADFLLHVESFSEKYAEKTRYSLSTKLPEYLSSGVCVIGFGPETVASIKLLRDHKIGLALSKNAGDMNVLSDAIQSTFIRSSFGEQGVSFAWANFSPELIKKKLYDSLQEV</sequence>
<organism evidence="1 2">
    <name type="scientific">Pseudomonas fluorescens</name>
    <dbReference type="NCBI Taxonomy" id="294"/>
    <lineage>
        <taxon>Bacteria</taxon>
        <taxon>Pseudomonadati</taxon>
        <taxon>Pseudomonadota</taxon>
        <taxon>Gammaproteobacteria</taxon>
        <taxon>Pseudomonadales</taxon>
        <taxon>Pseudomonadaceae</taxon>
        <taxon>Pseudomonas</taxon>
    </lineage>
</organism>
<accession>A0A3S4PBU6</accession>
<dbReference type="Gene3D" id="3.40.50.2000">
    <property type="entry name" value="Glycogen Phosphorylase B"/>
    <property type="match status" value="1"/>
</dbReference>
<name>A0A3S4PBU6_PSEFL</name>
<protein>
    <submittedName>
        <fullName evidence="1">Uncharacterized protein</fullName>
    </submittedName>
</protein>
<dbReference type="Proteomes" id="UP000278078">
    <property type="component" value="Chromosome"/>
</dbReference>
<evidence type="ECO:0000313" key="2">
    <source>
        <dbReference type="Proteomes" id="UP000278078"/>
    </source>
</evidence>
<evidence type="ECO:0000313" key="1">
    <source>
        <dbReference type="EMBL" id="VEE44925.1"/>
    </source>
</evidence>
<dbReference type="AlphaFoldDB" id="A0A3S4PBU6"/>
<reference evidence="1 2" key="1">
    <citation type="submission" date="2018-12" db="EMBL/GenBank/DDBJ databases">
        <authorList>
            <consortium name="Pathogen Informatics"/>
        </authorList>
    </citation>
    <scope>NUCLEOTIDE SEQUENCE [LARGE SCALE GENOMIC DNA]</scope>
    <source>
        <strain evidence="1 2">NCTC10783</strain>
    </source>
</reference>
<dbReference type="EMBL" id="LR134300">
    <property type="protein sequence ID" value="VEE44925.1"/>
    <property type="molecule type" value="Genomic_DNA"/>
</dbReference>
<gene>
    <name evidence="1" type="ORF">NCTC10783_00748</name>
</gene>